<protein>
    <submittedName>
        <fullName evidence="3">PAS domain-containing protein</fullName>
    </submittedName>
</protein>
<dbReference type="Pfam" id="PF00989">
    <property type="entry name" value="PAS"/>
    <property type="match status" value="1"/>
</dbReference>
<dbReference type="InterPro" id="IPR000014">
    <property type="entry name" value="PAS"/>
</dbReference>
<organism evidence="3 4">
    <name type="scientific">Streptomyces chisholmiae</name>
    <dbReference type="NCBI Taxonomy" id="3075540"/>
    <lineage>
        <taxon>Bacteria</taxon>
        <taxon>Bacillati</taxon>
        <taxon>Actinomycetota</taxon>
        <taxon>Actinomycetes</taxon>
        <taxon>Kitasatosporales</taxon>
        <taxon>Streptomycetaceae</taxon>
        <taxon>Streptomyces</taxon>
    </lineage>
</organism>
<dbReference type="PROSITE" id="PS50112">
    <property type="entry name" value="PAS"/>
    <property type="match status" value="1"/>
</dbReference>
<proteinExistence type="predicted"/>
<dbReference type="EMBL" id="JAVREO010000010">
    <property type="protein sequence ID" value="MDT0268203.1"/>
    <property type="molecule type" value="Genomic_DNA"/>
</dbReference>
<feature type="compositionally biased region" description="Basic and acidic residues" evidence="1">
    <location>
        <begin position="18"/>
        <end position="28"/>
    </location>
</feature>
<dbReference type="Gene3D" id="3.30.450.20">
    <property type="entry name" value="PAS domain"/>
    <property type="match status" value="2"/>
</dbReference>
<evidence type="ECO:0000259" key="2">
    <source>
        <dbReference type="PROSITE" id="PS50112"/>
    </source>
</evidence>
<dbReference type="InterPro" id="IPR013767">
    <property type="entry name" value="PAS_fold"/>
</dbReference>
<dbReference type="Proteomes" id="UP001183410">
    <property type="component" value="Unassembled WGS sequence"/>
</dbReference>
<reference evidence="4" key="1">
    <citation type="submission" date="2023-07" db="EMBL/GenBank/DDBJ databases">
        <title>30 novel species of actinomycetes from the DSMZ collection.</title>
        <authorList>
            <person name="Nouioui I."/>
        </authorList>
    </citation>
    <scope>NUCLEOTIDE SEQUENCE [LARGE SCALE GENOMIC DNA]</scope>
    <source>
        <strain evidence="4">DSM 44915</strain>
    </source>
</reference>
<dbReference type="RefSeq" id="WP_311668289.1">
    <property type="nucleotide sequence ID" value="NZ_JAVREO010000010.1"/>
</dbReference>
<dbReference type="SUPFAM" id="SSF55781">
    <property type="entry name" value="GAF domain-like"/>
    <property type="match status" value="1"/>
</dbReference>
<name>A0ABU2JT87_9ACTN</name>
<keyword evidence="4" id="KW-1185">Reference proteome</keyword>
<dbReference type="Gene3D" id="3.30.450.40">
    <property type="match status" value="1"/>
</dbReference>
<evidence type="ECO:0000313" key="4">
    <source>
        <dbReference type="Proteomes" id="UP001183410"/>
    </source>
</evidence>
<dbReference type="Pfam" id="PF08448">
    <property type="entry name" value="PAS_4"/>
    <property type="match status" value="1"/>
</dbReference>
<dbReference type="InterPro" id="IPR013656">
    <property type="entry name" value="PAS_4"/>
</dbReference>
<feature type="domain" description="PAS" evidence="2">
    <location>
        <begin position="49"/>
        <end position="94"/>
    </location>
</feature>
<sequence>MTTHFEAAHSKAVPSGTTHDDQGEDADHSATTGRPDASGESASARQVSDQRLLSALLGGMEAALFALDGSGRITHWNQRATALLGWTAGQAVGRPGLGGWLVREADAAEVTARLLAVLRDAPAAAGGPARRVSEIPLLRADGSRVLMRATVTAVRDREGRPVGAYCAFGEALAQLDLERHLALSDALLAEAPFGVLLVDADLRTVAANGQAADALSVASLDLLGEPLAEFFVAGLDELESALEHTLAGQPPQEMVELWLTRGDDGFPEPAPFDTRPVEPRRCLRSGFLRLGSPVVGDPAPLGVAWVFQDITHAKRAGQDAARQRFRDSQLSRASRAAADCADPLDAALLHLHYALPGFAEHVLLDVTAEAGGLVRLAESPGGLLAPAVASGVAVRYRAGHPALQAVDCGVPVRATGGVARSAWARDHRWPIAAEHALCVPVRSRGRALGALTFLRGGGRRAFDRLDAGYGEEVALRVGAVLDLARLLAGR</sequence>
<dbReference type="CDD" id="cd00130">
    <property type="entry name" value="PAS"/>
    <property type="match status" value="2"/>
</dbReference>
<gene>
    <name evidence="3" type="ORF">RM844_18120</name>
</gene>
<dbReference type="InterPro" id="IPR035965">
    <property type="entry name" value="PAS-like_dom_sf"/>
</dbReference>
<comment type="caution">
    <text evidence="3">The sequence shown here is derived from an EMBL/GenBank/DDBJ whole genome shotgun (WGS) entry which is preliminary data.</text>
</comment>
<evidence type="ECO:0000256" key="1">
    <source>
        <dbReference type="SAM" id="MobiDB-lite"/>
    </source>
</evidence>
<evidence type="ECO:0000313" key="3">
    <source>
        <dbReference type="EMBL" id="MDT0268203.1"/>
    </source>
</evidence>
<accession>A0ABU2JT87</accession>
<feature type="region of interest" description="Disordered" evidence="1">
    <location>
        <begin position="1"/>
        <end position="46"/>
    </location>
</feature>
<dbReference type="NCBIfam" id="TIGR00229">
    <property type="entry name" value="sensory_box"/>
    <property type="match status" value="1"/>
</dbReference>
<dbReference type="InterPro" id="IPR029016">
    <property type="entry name" value="GAF-like_dom_sf"/>
</dbReference>
<dbReference type="SMART" id="SM00091">
    <property type="entry name" value="PAS"/>
    <property type="match status" value="2"/>
</dbReference>
<dbReference type="SUPFAM" id="SSF55785">
    <property type="entry name" value="PYP-like sensor domain (PAS domain)"/>
    <property type="match status" value="2"/>
</dbReference>